<dbReference type="RefSeq" id="WP_091383655.1">
    <property type="nucleotide sequence ID" value="NZ_FNDV01000015.1"/>
</dbReference>
<proteinExistence type="predicted"/>
<evidence type="ECO:0000313" key="3">
    <source>
        <dbReference type="Proteomes" id="UP000199651"/>
    </source>
</evidence>
<dbReference type="Proteomes" id="UP000199651">
    <property type="component" value="Unassembled WGS sequence"/>
</dbReference>
<name>A0A1H0W9M1_9PSEU</name>
<dbReference type="Pfam" id="PF14534">
    <property type="entry name" value="DUF4440"/>
    <property type="match status" value="1"/>
</dbReference>
<accession>A0A1H0W9M1</accession>
<dbReference type="GO" id="GO:0016853">
    <property type="term" value="F:isomerase activity"/>
    <property type="evidence" value="ECO:0007669"/>
    <property type="project" value="UniProtKB-KW"/>
</dbReference>
<dbReference type="AlphaFoldDB" id="A0A1H0W9M1"/>
<dbReference type="InterPro" id="IPR032710">
    <property type="entry name" value="NTF2-like_dom_sf"/>
</dbReference>
<reference evidence="3" key="1">
    <citation type="submission" date="2016-10" db="EMBL/GenBank/DDBJ databases">
        <authorList>
            <person name="Varghese N."/>
            <person name="Submissions S."/>
        </authorList>
    </citation>
    <scope>NUCLEOTIDE SEQUENCE [LARGE SCALE GENOMIC DNA]</scope>
    <source>
        <strain evidence="3">IBRC-M 10655</strain>
    </source>
</reference>
<evidence type="ECO:0000313" key="2">
    <source>
        <dbReference type="EMBL" id="SDP87469.1"/>
    </source>
</evidence>
<organism evidence="2 3">
    <name type="scientific">Actinokineospora alba</name>
    <dbReference type="NCBI Taxonomy" id="504798"/>
    <lineage>
        <taxon>Bacteria</taxon>
        <taxon>Bacillati</taxon>
        <taxon>Actinomycetota</taxon>
        <taxon>Actinomycetes</taxon>
        <taxon>Pseudonocardiales</taxon>
        <taxon>Pseudonocardiaceae</taxon>
        <taxon>Actinokineospora</taxon>
    </lineage>
</organism>
<dbReference type="STRING" id="504798.SAMN05421871_11577"/>
<dbReference type="EMBL" id="FNJB01000019">
    <property type="protein sequence ID" value="SDP87469.1"/>
    <property type="molecule type" value="Genomic_DNA"/>
</dbReference>
<dbReference type="OrthoDB" id="1551077at2"/>
<keyword evidence="3" id="KW-1185">Reference proteome</keyword>
<dbReference type="Gene3D" id="3.10.450.50">
    <property type="match status" value="1"/>
</dbReference>
<feature type="domain" description="DUF4440" evidence="1">
    <location>
        <begin position="10"/>
        <end position="130"/>
    </location>
</feature>
<evidence type="ECO:0000259" key="1">
    <source>
        <dbReference type="Pfam" id="PF14534"/>
    </source>
</evidence>
<protein>
    <submittedName>
        <fullName evidence="2">Ketosteroid isomerase homolog</fullName>
    </submittedName>
</protein>
<sequence>MANATVDEVIEAYREALTKFVEGDPEPVTGFYSTRDDVTLANPLGPPRRGPSDVRAAIAEAASGFAEGGPLRFDQVTFRVEEISRFVTPDLAYEHHLERVEGRVAASGDPVVIALRVTMIYRREEGEWKVAHRHADPITTARPLSTTIQS</sequence>
<dbReference type="SUPFAM" id="SSF54427">
    <property type="entry name" value="NTF2-like"/>
    <property type="match status" value="1"/>
</dbReference>
<dbReference type="InterPro" id="IPR027843">
    <property type="entry name" value="DUF4440"/>
</dbReference>
<gene>
    <name evidence="2" type="ORF">SAMN05192558_11929</name>
</gene>
<keyword evidence="2" id="KW-0413">Isomerase</keyword>